<dbReference type="RefSeq" id="WP_092587387.1">
    <property type="nucleotide sequence ID" value="NZ_FMTM01000009.1"/>
</dbReference>
<keyword evidence="4" id="KW-0482">Metalloprotease</keyword>
<evidence type="ECO:0000256" key="4">
    <source>
        <dbReference type="ARBA" id="ARBA00023049"/>
    </source>
</evidence>
<dbReference type="Pfam" id="PF08014">
    <property type="entry name" value="MATCAP"/>
    <property type="match status" value="1"/>
</dbReference>
<dbReference type="InterPro" id="IPR012548">
    <property type="entry name" value="MATCAP"/>
</dbReference>
<evidence type="ECO:0000256" key="1">
    <source>
        <dbReference type="ARBA" id="ARBA00001947"/>
    </source>
</evidence>
<organism evidence="5 6">
    <name type="scientific">Rhizobium mongolense subsp. loessense</name>
    <dbReference type="NCBI Taxonomy" id="158890"/>
    <lineage>
        <taxon>Bacteria</taxon>
        <taxon>Pseudomonadati</taxon>
        <taxon>Pseudomonadota</taxon>
        <taxon>Alphaproteobacteria</taxon>
        <taxon>Hyphomicrobiales</taxon>
        <taxon>Rhizobiaceae</taxon>
        <taxon>Rhizobium/Agrobacterium group</taxon>
        <taxon>Rhizobium</taxon>
    </lineage>
</organism>
<dbReference type="GO" id="GO:0008237">
    <property type="term" value="F:metallopeptidase activity"/>
    <property type="evidence" value="ECO:0007669"/>
    <property type="project" value="UniProtKB-KW"/>
</dbReference>
<dbReference type="GO" id="GO:0006508">
    <property type="term" value="P:proteolysis"/>
    <property type="evidence" value="ECO:0007669"/>
    <property type="project" value="UniProtKB-KW"/>
</dbReference>
<dbReference type="PANTHER" id="PTHR31817:SF0">
    <property type="entry name" value="CHROMOSOME UNDETERMINED SCAFFOLD_67, WHOLE GENOME SHOTGUN SEQUENCE"/>
    <property type="match status" value="1"/>
</dbReference>
<name>A0A1G4TBY4_9HYPH</name>
<dbReference type="EMBL" id="FMTM01000009">
    <property type="protein sequence ID" value="SCW78932.1"/>
    <property type="molecule type" value="Genomic_DNA"/>
</dbReference>
<evidence type="ECO:0000313" key="6">
    <source>
        <dbReference type="Proteomes" id="UP000199542"/>
    </source>
</evidence>
<dbReference type="Proteomes" id="UP000199542">
    <property type="component" value="Unassembled WGS sequence"/>
</dbReference>
<evidence type="ECO:0008006" key="7">
    <source>
        <dbReference type="Google" id="ProtNLM"/>
    </source>
</evidence>
<dbReference type="PANTHER" id="PTHR31817">
    <property type="match status" value="1"/>
</dbReference>
<protein>
    <recommendedName>
        <fullName evidence="7">Flavohemoglobin expression-modulating QEGLA motif protein</fullName>
    </recommendedName>
</protein>
<dbReference type="GO" id="GO:0080164">
    <property type="term" value="P:regulation of nitric oxide metabolic process"/>
    <property type="evidence" value="ECO:0007669"/>
    <property type="project" value="TreeGrafter"/>
</dbReference>
<evidence type="ECO:0000256" key="2">
    <source>
        <dbReference type="ARBA" id="ARBA00022670"/>
    </source>
</evidence>
<dbReference type="NCBIfam" id="TIGR02421">
    <property type="entry name" value="QEGLA"/>
    <property type="match status" value="1"/>
</dbReference>
<accession>A0A1G4TBY4</accession>
<keyword evidence="2" id="KW-0645">Protease</keyword>
<dbReference type="AlphaFoldDB" id="A0A1G4TBY4"/>
<reference evidence="5 6" key="1">
    <citation type="submission" date="2016-10" db="EMBL/GenBank/DDBJ databases">
        <authorList>
            <person name="de Groot N.N."/>
        </authorList>
    </citation>
    <scope>NUCLEOTIDE SEQUENCE [LARGE SCALE GENOMIC DNA]</scope>
    <source>
        <strain evidence="5 6">CGMCC 1.3401</strain>
    </source>
</reference>
<evidence type="ECO:0000313" key="5">
    <source>
        <dbReference type="EMBL" id="SCW78932.1"/>
    </source>
</evidence>
<proteinExistence type="predicted"/>
<dbReference type="InterPro" id="IPR012656">
    <property type="entry name" value="CHP02421_QEGLA"/>
</dbReference>
<dbReference type="SMART" id="SM01154">
    <property type="entry name" value="DUF1704"/>
    <property type="match status" value="1"/>
</dbReference>
<comment type="cofactor">
    <cofactor evidence="1">
        <name>Zn(2+)</name>
        <dbReference type="ChEBI" id="CHEBI:29105"/>
    </cofactor>
</comment>
<keyword evidence="3" id="KW-0378">Hydrolase</keyword>
<sequence>MMRQTSAVQESWLEEITQCLRDDKPIRKELPEGGRLHIDRLLPFLFIYVETRKTEEVARSVTQSNASYLLASTPKQVMPVIQALSAVAVERFGSFLVVRSGELGRDKFLTDDAPYLPPFEVSVWSTENAVVAKETFSQAVMASEARFRTPRVEERGAPPSMIDEEISVLPGCAVLSAEFAPIYRAPESALIYPELRDQLIATLFDAGLRACAAFISSRDILKLTSHRSLGRRAFVDAVSRVDRGIDEIASAFDVLLAVTPINAQQAFQQFKSNSFKGEPAFLYRPLTIQVESAKQHLFSVSFDHMEDPVLYDIYREKQREVDLQLSLIASRQAASFIEFGRALYGPVEPSLLAEAESILGTLSNGGPADFDDRVSEAPSADANYVSQRAQAMIALYRRAWPDFKVDIELRDDLPSGLMVTNHRLLISKTTNMDRRRVEPLLSHEIGVHLLTYFNGSSQGLRLFRSGLSGYEGMQEGLAVFAEYLSGGMTAERLKLIAARVVACADMLAGVPFEHTFCRLVEDYNFTHFGAFHLALRVYRGGGLAKDAIYLRGLLQLLDHLKRGGALEPFWMGKIASSHFGVMEELAARGLLKQPSVYPLFLATGEGRERLDRARQGMRPIDMVQPKES</sequence>
<evidence type="ECO:0000256" key="3">
    <source>
        <dbReference type="ARBA" id="ARBA00022801"/>
    </source>
</evidence>
<gene>
    <name evidence="5" type="ORF">SAMN02927900_04921</name>
</gene>